<gene>
    <name evidence="1" type="ORF">DGYR_LOCUS8891</name>
</gene>
<dbReference type="InterPro" id="IPR029058">
    <property type="entry name" value="AB_hydrolase_fold"/>
</dbReference>
<comment type="caution">
    <text evidence="1">The sequence shown here is derived from an EMBL/GenBank/DDBJ whole genome shotgun (WGS) entry which is preliminary data.</text>
</comment>
<dbReference type="OrthoDB" id="6431331at2759"/>
<dbReference type="Proteomes" id="UP000549394">
    <property type="component" value="Unassembled WGS sequence"/>
</dbReference>
<dbReference type="EMBL" id="CAJFCJ010000013">
    <property type="protein sequence ID" value="CAD5120868.1"/>
    <property type="molecule type" value="Genomic_DNA"/>
</dbReference>
<proteinExistence type="predicted"/>
<evidence type="ECO:0000313" key="1">
    <source>
        <dbReference type="EMBL" id="CAD5120868.1"/>
    </source>
</evidence>
<protein>
    <submittedName>
        <fullName evidence="1">DgyrCDS9418</fullName>
    </submittedName>
</protein>
<accession>A0A7I8VWY5</accession>
<dbReference type="AlphaFoldDB" id="A0A7I8VWY5"/>
<sequence length="257" mass="29741">MIHQLTRSLIINRHAKKIYNILKTSYSGSCWKELNVHLLTNNDMWQERPNPIKINAKYIDTGHELPVGVKLKHPNVLLLPNIPGDKSDLRRLAEKFHENHCRVIIPDWPLFGGSRIESRIDRKFFNFETEELALYVLNFLNNISIDRIDSIVCHGNAIAAGLTLATQIRNSMRLKQFTSILPPNIFSFDDSESKKTKEKLEQYLELPQTTHIECYNDIDLAKKQSHSLVFHKESGAILEDDLCLNIIMKMHSELDKE</sequence>
<name>A0A7I8VWY5_9ANNE</name>
<dbReference type="SUPFAM" id="SSF53474">
    <property type="entry name" value="alpha/beta-Hydrolases"/>
    <property type="match status" value="1"/>
</dbReference>
<organism evidence="1 2">
    <name type="scientific">Dimorphilus gyrociliatus</name>
    <dbReference type="NCBI Taxonomy" id="2664684"/>
    <lineage>
        <taxon>Eukaryota</taxon>
        <taxon>Metazoa</taxon>
        <taxon>Spiralia</taxon>
        <taxon>Lophotrochozoa</taxon>
        <taxon>Annelida</taxon>
        <taxon>Polychaeta</taxon>
        <taxon>Polychaeta incertae sedis</taxon>
        <taxon>Dinophilidae</taxon>
        <taxon>Dimorphilus</taxon>
    </lineage>
</organism>
<keyword evidence="2" id="KW-1185">Reference proteome</keyword>
<reference evidence="1 2" key="1">
    <citation type="submission" date="2020-08" db="EMBL/GenBank/DDBJ databases">
        <authorList>
            <person name="Hejnol A."/>
        </authorList>
    </citation>
    <scope>NUCLEOTIDE SEQUENCE [LARGE SCALE GENOMIC DNA]</scope>
</reference>
<dbReference type="Gene3D" id="3.40.50.1820">
    <property type="entry name" value="alpha/beta hydrolase"/>
    <property type="match status" value="1"/>
</dbReference>
<evidence type="ECO:0000313" key="2">
    <source>
        <dbReference type="Proteomes" id="UP000549394"/>
    </source>
</evidence>